<reference evidence="3" key="1">
    <citation type="submission" date="2019-02" db="EMBL/GenBank/DDBJ databases">
        <authorList>
            <person name="Gruber-Vodicka R. H."/>
            <person name="Seah K. B. B."/>
        </authorList>
    </citation>
    <scope>NUCLEOTIDE SEQUENCE</scope>
    <source>
        <strain evidence="2">BECK_BZ163</strain>
        <strain evidence="3">BECK_BZ164</strain>
        <strain evidence="1">BECK_BZ165</strain>
    </source>
</reference>
<dbReference type="PANTHER" id="PTHR42941">
    <property type="entry name" value="SLL1037 PROTEIN"/>
    <property type="match status" value="1"/>
</dbReference>
<organism evidence="3">
    <name type="scientific">Candidatus Kentrum sp. FM</name>
    <dbReference type="NCBI Taxonomy" id="2126340"/>
    <lineage>
        <taxon>Bacteria</taxon>
        <taxon>Pseudomonadati</taxon>
        <taxon>Pseudomonadota</taxon>
        <taxon>Gammaproteobacteria</taxon>
        <taxon>Candidatus Kentrum</taxon>
    </lineage>
</organism>
<dbReference type="AlphaFoldDB" id="A0A450VVZ8"/>
<sequence length="350" mass="38302">MKKSVHLSVNSSARLLSRLLSGLALVGALAFPSWSYAQEILKAHGPAADGGSYAATIGVAKLLEKYTDFRMQIQSGQTGTKSMVQLARARIDFTLIPVNAVNLMREQKAMYRKLKGAPALAEKLRGLMVWECCSWHYLTYADSGIESFSDLEGKKVYTGPPGSVAKHFLQTIIGTAGLEAGRDYTPVNLDWGSGGQAFRDRNLDVLIQPAFIGSPVIEQFAVSRKIRVIDLPEESEAPGLKEALSLPGREIGVIAPGTYKGAVNEEPVRVISMRHIGGVGLHLDPDVVYAMTAAVWDHIDEFHAYGARLHTVNREQVFKSMNIPLHAGAYRYYKEKGFDIPAHIIPPEAE</sequence>
<dbReference type="SUPFAM" id="SSF53850">
    <property type="entry name" value="Periplasmic binding protein-like II"/>
    <property type="match status" value="1"/>
</dbReference>
<dbReference type="InterPro" id="IPR011852">
    <property type="entry name" value="TRAP_TAXI"/>
</dbReference>
<dbReference type="PANTHER" id="PTHR42941:SF1">
    <property type="entry name" value="SLL1037 PROTEIN"/>
    <property type="match status" value="1"/>
</dbReference>
<accession>A0A450VVZ8</accession>
<proteinExistence type="predicted"/>
<gene>
    <name evidence="2" type="ORF">BECKFM1743A_GA0114220_102823</name>
    <name evidence="3" type="ORF">BECKFM1743B_GA0114221_100886</name>
    <name evidence="1" type="ORF">BECKFM1743C_GA0114222_100116</name>
</gene>
<dbReference type="EMBL" id="CAADFL010000088">
    <property type="protein sequence ID" value="VFK08957.1"/>
    <property type="molecule type" value="Genomic_DNA"/>
</dbReference>
<dbReference type="EMBL" id="CAADEZ010000282">
    <property type="protein sequence ID" value="VFJ61351.1"/>
    <property type="molecule type" value="Genomic_DNA"/>
</dbReference>
<name>A0A450VVZ8_9GAMM</name>
<dbReference type="Gene3D" id="3.40.190.10">
    <property type="entry name" value="Periplasmic binding protein-like II"/>
    <property type="match status" value="2"/>
</dbReference>
<evidence type="ECO:0000313" key="1">
    <source>
        <dbReference type="EMBL" id="VFJ44446.1"/>
    </source>
</evidence>
<protein>
    <recommendedName>
        <fullName evidence="4">TRAP transporter solute receptor, TAXI family</fullName>
    </recommendedName>
</protein>
<dbReference type="NCBIfam" id="TIGR02122">
    <property type="entry name" value="TRAP_TAXI"/>
    <property type="match status" value="1"/>
</dbReference>
<evidence type="ECO:0008006" key="4">
    <source>
        <dbReference type="Google" id="ProtNLM"/>
    </source>
</evidence>
<dbReference type="Pfam" id="PF16868">
    <property type="entry name" value="NMT1_3"/>
    <property type="match status" value="1"/>
</dbReference>
<evidence type="ECO:0000313" key="3">
    <source>
        <dbReference type="EMBL" id="VFK08957.1"/>
    </source>
</evidence>
<evidence type="ECO:0000313" key="2">
    <source>
        <dbReference type="EMBL" id="VFJ61351.1"/>
    </source>
</evidence>
<dbReference type="EMBL" id="CAADFA010000011">
    <property type="protein sequence ID" value="VFJ44446.1"/>
    <property type="molecule type" value="Genomic_DNA"/>
</dbReference>